<keyword evidence="2" id="KW-1185">Reference proteome</keyword>
<accession>A0A915IEC6</accession>
<dbReference type="PROSITE" id="PS51733">
    <property type="entry name" value="BPL_LPL_CATALYTIC"/>
    <property type="match status" value="1"/>
</dbReference>
<name>A0A915IEC6_ROMCU</name>
<evidence type="ECO:0000259" key="1">
    <source>
        <dbReference type="PROSITE" id="PS51733"/>
    </source>
</evidence>
<dbReference type="PANTHER" id="PTHR10993">
    <property type="entry name" value="OCTANOYLTRANSFERASE"/>
    <property type="match status" value="1"/>
</dbReference>
<sequence length="102" mass="11428">MLSGTRILISYHLEAVEKLPFLTDFFVKSPKLSIHANDAVTSHGIALNCDMDLKWFDHIVPCGLENIEMTSLSKELKRSVTVAEAETLFLDAFQANLNCDLM</sequence>
<dbReference type="SUPFAM" id="SSF55681">
    <property type="entry name" value="Class II aaRS and biotin synthetases"/>
    <property type="match status" value="1"/>
</dbReference>
<dbReference type="AlphaFoldDB" id="A0A915IEC6"/>
<dbReference type="OMA" id="CRNHITS"/>
<dbReference type="WBParaSite" id="nRc.2.0.1.t12252-RA">
    <property type="protein sequence ID" value="nRc.2.0.1.t12252-RA"/>
    <property type="gene ID" value="nRc.2.0.1.g12252"/>
</dbReference>
<reference evidence="3" key="1">
    <citation type="submission" date="2022-11" db="UniProtKB">
        <authorList>
            <consortium name="WormBaseParasite"/>
        </authorList>
    </citation>
    <scope>IDENTIFICATION</scope>
</reference>
<dbReference type="Gene3D" id="3.30.930.10">
    <property type="entry name" value="Bira Bifunctional Protein, Domain 2"/>
    <property type="match status" value="1"/>
</dbReference>
<evidence type="ECO:0000313" key="3">
    <source>
        <dbReference type="WBParaSite" id="nRc.2.0.1.t12252-RA"/>
    </source>
</evidence>
<organism evidence="2 3">
    <name type="scientific">Romanomermis culicivorax</name>
    <name type="common">Nematode worm</name>
    <dbReference type="NCBI Taxonomy" id="13658"/>
    <lineage>
        <taxon>Eukaryota</taxon>
        <taxon>Metazoa</taxon>
        <taxon>Ecdysozoa</taxon>
        <taxon>Nematoda</taxon>
        <taxon>Enoplea</taxon>
        <taxon>Dorylaimia</taxon>
        <taxon>Mermithida</taxon>
        <taxon>Mermithoidea</taxon>
        <taxon>Mermithidae</taxon>
        <taxon>Romanomermis</taxon>
    </lineage>
</organism>
<dbReference type="GO" id="GO:0009249">
    <property type="term" value="P:protein lipoylation"/>
    <property type="evidence" value="ECO:0007669"/>
    <property type="project" value="TreeGrafter"/>
</dbReference>
<evidence type="ECO:0000313" key="2">
    <source>
        <dbReference type="Proteomes" id="UP000887565"/>
    </source>
</evidence>
<protein>
    <submittedName>
        <fullName evidence="3">BPL/LPL catalytic domain-containing protein</fullName>
    </submittedName>
</protein>
<proteinExistence type="predicted"/>
<dbReference type="InterPro" id="IPR045864">
    <property type="entry name" value="aa-tRNA-synth_II/BPL/LPL"/>
</dbReference>
<dbReference type="PANTHER" id="PTHR10993:SF7">
    <property type="entry name" value="LIPOYLTRANSFERASE 2, MITOCHONDRIAL-RELATED"/>
    <property type="match status" value="1"/>
</dbReference>
<dbReference type="Pfam" id="PF21948">
    <property type="entry name" value="LplA-B_cat"/>
    <property type="match status" value="1"/>
</dbReference>
<dbReference type="Proteomes" id="UP000887565">
    <property type="component" value="Unplaced"/>
</dbReference>
<dbReference type="InterPro" id="IPR004143">
    <property type="entry name" value="BPL_LPL_catalytic"/>
</dbReference>
<feature type="domain" description="BPL/LPL catalytic" evidence="1">
    <location>
        <begin position="1"/>
        <end position="101"/>
    </location>
</feature>
<dbReference type="GO" id="GO:0033819">
    <property type="term" value="F:lipoyl(octanoyl) transferase activity"/>
    <property type="evidence" value="ECO:0007669"/>
    <property type="project" value="TreeGrafter"/>
</dbReference>